<dbReference type="Proteomes" id="UP000436006">
    <property type="component" value="Unassembled WGS sequence"/>
</dbReference>
<sequence length="101" mass="11952">MWINLLKTWLIEIPILFLFLWKIDRPINILWLGLLISASTWTFLVYYWYNFGGNIFLLELLVAVVEGFWVRSLWKTSWAYSLLIGFTCNAVSFGLGWLGWV</sequence>
<feature type="transmembrane region" description="Helical" evidence="1">
    <location>
        <begin position="30"/>
        <end position="49"/>
    </location>
</feature>
<organism evidence="2 3">
    <name type="scientific">Spirosoma arboris</name>
    <dbReference type="NCBI Taxonomy" id="2682092"/>
    <lineage>
        <taxon>Bacteria</taxon>
        <taxon>Pseudomonadati</taxon>
        <taxon>Bacteroidota</taxon>
        <taxon>Cytophagia</taxon>
        <taxon>Cytophagales</taxon>
        <taxon>Cytophagaceae</taxon>
        <taxon>Spirosoma</taxon>
    </lineage>
</organism>
<evidence type="ECO:0000313" key="3">
    <source>
        <dbReference type="Proteomes" id="UP000436006"/>
    </source>
</evidence>
<reference evidence="2 3" key="1">
    <citation type="submission" date="2019-12" db="EMBL/GenBank/DDBJ databases">
        <title>Spirosoma sp. HMF4905 genome sequencing and assembly.</title>
        <authorList>
            <person name="Kang H."/>
            <person name="Cha I."/>
            <person name="Kim H."/>
            <person name="Joh K."/>
        </authorList>
    </citation>
    <scope>NUCLEOTIDE SEQUENCE [LARGE SCALE GENOMIC DNA]</scope>
    <source>
        <strain evidence="2 3">HMF4905</strain>
    </source>
</reference>
<dbReference type="RefSeq" id="WP_157583770.1">
    <property type="nucleotide sequence ID" value="NZ_WPIN01000002.1"/>
</dbReference>
<feature type="transmembrane region" description="Helical" evidence="1">
    <location>
        <begin position="81"/>
        <end position="100"/>
    </location>
</feature>
<proteinExistence type="predicted"/>
<evidence type="ECO:0000313" key="2">
    <source>
        <dbReference type="EMBL" id="MVM29518.1"/>
    </source>
</evidence>
<evidence type="ECO:0000256" key="1">
    <source>
        <dbReference type="SAM" id="Phobius"/>
    </source>
</evidence>
<name>A0A7K1S7D8_9BACT</name>
<protein>
    <submittedName>
        <fullName evidence="2">Uncharacterized protein</fullName>
    </submittedName>
</protein>
<feature type="transmembrane region" description="Helical" evidence="1">
    <location>
        <begin position="55"/>
        <end position="74"/>
    </location>
</feature>
<accession>A0A7K1S7D8</accession>
<gene>
    <name evidence="2" type="ORF">GO755_05705</name>
</gene>
<keyword evidence="1" id="KW-0812">Transmembrane</keyword>
<keyword evidence="1" id="KW-0472">Membrane</keyword>
<dbReference type="AlphaFoldDB" id="A0A7K1S7D8"/>
<dbReference type="EMBL" id="WPIN01000002">
    <property type="protein sequence ID" value="MVM29518.1"/>
    <property type="molecule type" value="Genomic_DNA"/>
</dbReference>
<keyword evidence="3" id="KW-1185">Reference proteome</keyword>
<keyword evidence="1" id="KW-1133">Transmembrane helix</keyword>
<comment type="caution">
    <text evidence="2">The sequence shown here is derived from an EMBL/GenBank/DDBJ whole genome shotgun (WGS) entry which is preliminary data.</text>
</comment>